<keyword evidence="2" id="KW-1185">Reference proteome</keyword>
<evidence type="ECO:0000313" key="1">
    <source>
        <dbReference type="EMBL" id="KAK8203337.1"/>
    </source>
</evidence>
<gene>
    <name evidence="1" type="ORF">M8818_005315</name>
</gene>
<sequence>MLCKSCGGRRFAPLLASRYPLSSRTPGKIVRNRSSIEHRNTMVVFKNYFIAAFAAYIRAVIQALLSNAPSWDGLDDKSTSLRILQEHSGNRQIEYAPQDGYLKADHSSHYGENHHHLRDHKLASHAANVYRHKVANAGYTPGRRAKRSAYDHDRQTKKLYQLFLSTEGYQKYRERQPRGKKATPDQKWPDDLEFAFFKALVTWPPMGRRKLTPPGKGKLMGRNELIADELLTLTGAVRTRKQVSSHIQVLKHFVEHDSKSKVYDDAHNIQPHDYRSAMPRRDQSSYSIMAANVNSAPPDSIIPISFQMLVQHKTHEHAPENILHYYTSSPNQSWQRDQNFSDLDHFRTSYPLLAAVFSERPMDGKILAVESSLAVLPPSNLPKDCTLGIRFLFEGRNYESVMGLRCLTTIYENGVCTPEDISQPATTEVHVQESDDRRTAEYQVPFRSGYWAKLLHGLGGDLDKADQLERKPLAATDTQANRDSTVRCLRQGVENTVRNLTALQEIYIPDEFGMEGRCVMTIHWTFKPAPPGQHGETVWRNVSVATAATTTSPSASAASSSFPTGGLDAAKADPYHHQSFDFAAPVELPSQYNANIPSLRSPIHFPDLGGVVSSMPWSASLPLITSAADLPILHAHTQHPNADTSVSNADDFLGGQIAISYVAAAPGAVDMPDHYAPVDVDVDFDIPSLHVAPDYSHLDSTHHYHDWAEYDVSHSHSVGVFDPQLGEFPLPGPAAVAHGEEAAYAQPQGMAFEGYAGPEYSAQAYAGAVSDVKKVEEIHDGGGWYGDGEGGM</sequence>
<name>A0ACC3S9L6_9PEZI</name>
<dbReference type="EMBL" id="JAMKPW020000031">
    <property type="protein sequence ID" value="KAK8203337.1"/>
    <property type="molecule type" value="Genomic_DNA"/>
</dbReference>
<protein>
    <submittedName>
        <fullName evidence="1">Uncharacterized protein</fullName>
    </submittedName>
</protein>
<dbReference type="Proteomes" id="UP001320706">
    <property type="component" value="Unassembled WGS sequence"/>
</dbReference>
<organism evidence="1 2">
    <name type="scientific">Zalaria obscura</name>
    <dbReference type="NCBI Taxonomy" id="2024903"/>
    <lineage>
        <taxon>Eukaryota</taxon>
        <taxon>Fungi</taxon>
        <taxon>Dikarya</taxon>
        <taxon>Ascomycota</taxon>
        <taxon>Pezizomycotina</taxon>
        <taxon>Dothideomycetes</taxon>
        <taxon>Dothideomycetidae</taxon>
        <taxon>Dothideales</taxon>
        <taxon>Zalariaceae</taxon>
        <taxon>Zalaria</taxon>
    </lineage>
</organism>
<reference evidence="1" key="1">
    <citation type="submission" date="2024-02" db="EMBL/GenBank/DDBJ databases">
        <title>Metagenome Assembled Genome of Zalaria obscura JY119.</title>
        <authorList>
            <person name="Vighnesh L."/>
            <person name="Jagadeeshwari U."/>
            <person name="Venkata Ramana C."/>
            <person name="Sasikala C."/>
        </authorList>
    </citation>
    <scope>NUCLEOTIDE SEQUENCE</scope>
    <source>
        <strain evidence="1">JY119</strain>
    </source>
</reference>
<accession>A0ACC3S9L6</accession>
<proteinExistence type="predicted"/>
<comment type="caution">
    <text evidence="1">The sequence shown here is derived from an EMBL/GenBank/DDBJ whole genome shotgun (WGS) entry which is preliminary data.</text>
</comment>
<evidence type="ECO:0000313" key="2">
    <source>
        <dbReference type="Proteomes" id="UP001320706"/>
    </source>
</evidence>